<keyword evidence="1 4" id="KW-0349">Heme</keyword>
<dbReference type="GO" id="GO:0046872">
    <property type="term" value="F:metal ion binding"/>
    <property type="evidence" value="ECO:0007669"/>
    <property type="project" value="UniProtKB-KW"/>
</dbReference>
<evidence type="ECO:0000256" key="5">
    <source>
        <dbReference type="SAM" id="Phobius"/>
    </source>
</evidence>
<evidence type="ECO:0000256" key="4">
    <source>
        <dbReference type="PROSITE-ProRule" id="PRU00433"/>
    </source>
</evidence>
<dbReference type="GO" id="GO:0020037">
    <property type="term" value="F:heme binding"/>
    <property type="evidence" value="ECO:0007669"/>
    <property type="project" value="InterPro"/>
</dbReference>
<keyword evidence="3 4" id="KW-0408">Iron</keyword>
<dbReference type="InterPro" id="IPR036909">
    <property type="entry name" value="Cyt_c-like_dom_sf"/>
</dbReference>
<feature type="domain" description="Cytochrome c" evidence="6">
    <location>
        <begin position="21"/>
        <end position="141"/>
    </location>
</feature>
<dbReference type="InterPro" id="IPR009056">
    <property type="entry name" value="Cyt_c-like_dom"/>
</dbReference>
<dbReference type="PROSITE" id="PS51007">
    <property type="entry name" value="CYTC"/>
    <property type="match status" value="1"/>
</dbReference>
<dbReference type="GO" id="GO:0009055">
    <property type="term" value="F:electron transfer activity"/>
    <property type="evidence" value="ECO:0007669"/>
    <property type="project" value="InterPro"/>
</dbReference>
<keyword evidence="5" id="KW-1133">Transmembrane helix</keyword>
<organism evidence="7 8">
    <name type="scientific">Mesorhizobium ciceri</name>
    <dbReference type="NCBI Taxonomy" id="39645"/>
    <lineage>
        <taxon>Bacteria</taxon>
        <taxon>Pseudomonadati</taxon>
        <taxon>Pseudomonadota</taxon>
        <taxon>Alphaproteobacteria</taxon>
        <taxon>Hyphomicrobiales</taxon>
        <taxon>Phyllobacteriaceae</taxon>
        <taxon>Mesorhizobium</taxon>
    </lineage>
</organism>
<evidence type="ECO:0000259" key="6">
    <source>
        <dbReference type="PROSITE" id="PS51007"/>
    </source>
</evidence>
<evidence type="ECO:0000313" key="7">
    <source>
        <dbReference type="EMBL" id="UTU51486.1"/>
    </source>
</evidence>
<protein>
    <submittedName>
        <fullName evidence="7">C-type cytochrome</fullName>
    </submittedName>
</protein>
<name>A0AB38TAF0_9HYPH</name>
<dbReference type="RefSeq" id="WP_024502343.1">
    <property type="nucleotide sequence ID" value="NZ_CP088147.1"/>
</dbReference>
<dbReference type="Proteomes" id="UP001060070">
    <property type="component" value="Chromosome"/>
</dbReference>
<dbReference type="Pfam" id="PF00034">
    <property type="entry name" value="Cytochrom_C"/>
    <property type="match status" value="1"/>
</dbReference>
<dbReference type="Gene3D" id="1.10.760.10">
    <property type="entry name" value="Cytochrome c-like domain"/>
    <property type="match status" value="1"/>
</dbReference>
<feature type="transmembrane region" description="Helical" evidence="5">
    <location>
        <begin position="12"/>
        <end position="35"/>
    </location>
</feature>
<keyword evidence="2 4" id="KW-0479">Metal-binding</keyword>
<keyword evidence="8" id="KW-1185">Reference proteome</keyword>
<evidence type="ECO:0000256" key="1">
    <source>
        <dbReference type="ARBA" id="ARBA00022617"/>
    </source>
</evidence>
<proteinExistence type="predicted"/>
<evidence type="ECO:0000256" key="3">
    <source>
        <dbReference type="ARBA" id="ARBA00023004"/>
    </source>
</evidence>
<keyword evidence="5" id="KW-0472">Membrane</keyword>
<evidence type="ECO:0000256" key="2">
    <source>
        <dbReference type="ARBA" id="ARBA00022723"/>
    </source>
</evidence>
<evidence type="ECO:0000313" key="8">
    <source>
        <dbReference type="Proteomes" id="UP001060070"/>
    </source>
</evidence>
<accession>A0AB38TAF0</accession>
<dbReference type="SUPFAM" id="SSF46626">
    <property type="entry name" value="Cytochrome c"/>
    <property type="match status" value="1"/>
</dbReference>
<sequence length="141" mass="14964">MNRQAAKQAPPRFWWLAGASAAVVIGFAVFASGLVRSNSLRETTLVQAIGGDPQRAIPAMIRNGCGGCHEIPGVPGARGTVGPSLQGVVERGYIGASRASPDAMMRWISRARDVDPNTAMPNTNLSPQEARDITAYLYART</sequence>
<gene>
    <name evidence="7" type="ORF">LRP29_29165</name>
</gene>
<reference evidence="7 8" key="1">
    <citation type="journal article" date="2022" name="Microbiol. Resour. Announc.">
        <title>Complete Genome Sequence of Mesorhizobium ciceri Strain R30, a Rhizobium Used as a Commercial Inoculant for Chickpea in Argentina.</title>
        <authorList>
            <person name="Foresto E."/>
            <person name="Revale S."/>
            <person name="Primo E."/>
            <person name="Nievas F."/>
            <person name="Carezzano E."/>
            <person name="Puente M."/>
            <person name="Alzari P."/>
            <person name="Mart M."/>
            <person name="Ben-Assaya M."/>
            <person name="Mornico D."/>
            <person name="Santoro M."/>
            <person name="Mart F."/>
            <person name="Giordano W."/>
            <person name="Bogino P."/>
        </authorList>
    </citation>
    <scope>NUCLEOTIDE SEQUENCE [LARGE SCALE GENOMIC DNA]</scope>
    <source>
        <strain evidence="7 8">R30</strain>
    </source>
</reference>
<dbReference type="EMBL" id="CP088147">
    <property type="protein sequence ID" value="UTU51486.1"/>
    <property type="molecule type" value="Genomic_DNA"/>
</dbReference>
<keyword evidence="5" id="KW-0812">Transmembrane</keyword>
<dbReference type="AlphaFoldDB" id="A0AB38TAF0"/>